<feature type="transmembrane region" description="Helical" evidence="2">
    <location>
        <begin position="575"/>
        <end position="594"/>
    </location>
</feature>
<keyword evidence="2" id="KW-1133">Transmembrane helix</keyword>
<reference evidence="4 5" key="1">
    <citation type="submission" date="2015-01" db="EMBL/GenBank/DDBJ databases">
        <title>The Genome Sequence of Exophiala spinifera CBS89968.</title>
        <authorList>
            <consortium name="The Broad Institute Genomics Platform"/>
            <person name="Cuomo C."/>
            <person name="de Hoog S."/>
            <person name="Gorbushina A."/>
            <person name="Stielow B."/>
            <person name="Teixiera M."/>
            <person name="Abouelleil A."/>
            <person name="Chapman S.B."/>
            <person name="Priest M."/>
            <person name="Young S.K."/>
            <person name="Wortman J."/>
            <person name="Nusbaum C."/>
            <person name="Birren B."/>
        </authorList>
    </citation>
    <scope>NUCLEOTIDE SEQUENCE [LARGE SCALE GENOMIC DNA]</scope>
    <source>
        <strain evidence="4 5">CBS 89968</strain>
    </source>
</reference>
<evidence type="ECO:0000256" key="3">
    <source>
        <dbReference type="SAM" id="SignalP"/>
    </source>
</evidence>
<dbReference type="PANTHER" id="PTHR35340:SF8">
    <property type="entry name" value="ASST-DOMAIN-CONTAINING PROTEIN"/>
    <property type="match status" value="1"/>
</dbReference>
<name>A0A0D2A136_9EURO</name>
<dbReference type="PANTHER" id="PTHR35340">
    <property type="entry name" value="PQQ ENZYME REPEAT PROTEIN-RELATED"/>
    <property type="match status" value="1"/>
</dbReference>
<evidence type="ECO:0000313" key="5">
    <source>
        <dbReference type="Proteomes" id="UP000053328"/>
    </source>
</evidence>
<keyword evidence="5" id="KW-1185">Reference proteome</keyword>
<dbReference type="EMBL" id="KN847493">
    <property type="protein sequence ID" value="KIW18692.1"/>
    <property type="molecule type" value="Genomic_DNA"/>
</dbReference>
<dbReference type="HOGENOM" id="CLU_018249_1_1_1"/>
<evidence type="ECO:0000313" key="4">
    <source>
        <dbReference type="EMBL" id="KIW18692.1"/>
    </source>
</evidence>
<dbReference type="RefSeq" id="XP_016238908.1">
    <property type="nucleotide sequence ID" value="XM_016377338.1"/>
</dbReference>
<dbReference type="InterPro" id="IPR053143">
    <property type="entry name" value="Arylsulfate_ST"/>
</dbReference>
<evidence type="ECO:0000256" key="1">
    <source>
        <dbReference type="SAM" id="MobiDB-lite"/>
    </source>
</evidence>
<protein>
    <recommendedName>
        <fullName evidence="6">ASST-domain-containing protein</fullName>
    </recommendedName>
</protein>
<dbReference type="OrthoDB" id="5427350at2759"/>
<dbReference type="Pfam" id="PF14269">
    <property type="entry name" value="Arylsulfotran_2"/>
    <property type="match status" value="1"/>
</dbReference>
<evidence type="ECO:0000256" key="2">
    <source>
        <dbReference type="SAM" id="Phobius"/>
    </source>
</evidence>
<feature type="region of interest" description="Disordered" evidence="1">
    <location>
        <begin position="538"/>
        <end position="563"/>
    </location>
</feature>
<sequence>MFNPTALSVLLTLNILSAAAGGQKQASITDFWAGADLLSFVSRPDIRAPRWNVTKHHPDLITPGYWFVAPYTTWATVPDRLEFSPAQVGPHIYDGDGNLIWSGAALAHNRNAFDFRTFKANGSTHLSYVLHYSRREGDEEQHGQGVYLDSSYRQIGRVTHNIGIEFNFHEFDIRDDGKSALLIATDRTVRQEPTTGKSGWVAHDCIKELDLTTGEDKFWWCPLDNGVQLNETYDNIPDMEGVTEGGPWDFLHGNSIDKFEDGDYLYSARHVNTIYRVNHTDKSIVWRLGGKLSDFEMDFNFSSQHHASVQSDGGSIVRLTFLDNAADDQGRQPTTSTTSSAKLVELDTDTMTATLVDAWYRPDGKLSDKRGNVNTMPNGNIFVAWSENGYMTEHTATEDKKLVLEAKFTSHRFSTYRAFKANFSGNPIERPVVKAFATQSGRDASYSMTTFYVSWNGATEVKRWEFFGSQGDNVGEFQYLGTTNRTGFETTFSEKGLWLNVYAKAIAEDGKSLRTSNIERCSAWPGSPPLKTNVQIGGMAHGSSASNTSGNSTSPTTSAAETAKTWTDQAKQNPLALWVFVLMLVLQVVVVVALSRCYRRIHRATWKEDQVELLSKGDFTD</sequence>
<keyword evidence="2" id="KW-0472">Membrane</keyword>
<evidence type="ECO:0008006" key="6">
    <source>
        <dbReference type="Google" id="ProtNLM"/>
    </source>
</evidence>
<feature type="chain" id="PRO_5002248374" description="ASST-domain-containing protein" evidence="3">
    <location>
        <begin position="22"/>
        <end position="621"/>
    </location>
</feature>
<feature type="compositionally biased region" description="Low complexity" evidence="1">
    <location>
        <begin position="541"/>
        <end position="563"/>
    </location>
</feature>
<accession>A0A0D2A136</accession>
<keyword evidence="2" id="KW-0812">Transmembrane</keyword>
<dbReference type="VEuPathDB" id="FungiDB:PV08_02981"/>
<dbReference type="InterPro" id="IPR039535">
    <property type="entry name" value="ASST-like"/>
</dbReference>
<feature type="signal peptide" evidence="3">
    <location>
        <begin position="1"/>
        <end position="21"/>
    </location>
</feature>
<dbReference type="STRING" id="91928.A0A0D2A136"/>
<dbReference type="Proteomes" id="UP000053328">
    <property type="component" value="Unassembled WGS sequence"/>
</dbReference>
<keyword evidence="3" id="KW-0732">Signal</keyword>
<organism evidence="4 5">
    <name type="scientific">Exophiala spinifera</name>
    <dbReference type="NCBI Taxonomy" id="91928"/>
    <lineage>
        <taxon>Eukaryota</taxon>
        <taxon>Fungi</taxon>
        <taxon>Dikarya</taxon>
        <taxon>Ascomycota</taxon>
        <taxon>Pezizomycotina</taxon>
        <taxon>Eurotiomycetes</taxon>
        <taxon>Chaetothyriomycetidae</taxon>
        <taxon>Chaetothyriales</taxon>
        <taxon>Herpotrichiellaceae</taxon>
        <taxon>Exophiala</taxon>
    </lineage>
</organism>
<dbReference type="AlphaFoldDB" id="A0A0D2A136"/>
<gene>
    <name evidence="4" type="ORF">PV08_02981</name>
</gene>
<proteinExistence type="predicted"/>
<dbReference type="GeneID" id="27330064"/>